<reference evidence="2 3" key="1">
    <citation type="submission" date="2016-11" db="EMBL/GenBank/DDBJ databases">
        <title>Description of two novel members of the family Erysipelotrichaceae: Ileibacterium lipovorans gen. nov., sp. nov. and Dubosiella newyorkensis, gen. nov., sp. nov.</title>
        <authorList>
            <person name="Cox L.M."/>
            <person name="Sohn J."/>
            <person name="Tyrrell K.L."/>
            <person name="Citron D.M."/>
            <person name="Lawson P.A."/>
            <person name="Patel N.B."/>
            <person name="Iizumi T."/>
            <person name="Perez-Perez G.I."/>
            <person name="Goldstein E.J."/>
            <person name="Blaser M.J."/>
        </authorList>
    </citation>
    <scope>NUCLEOTIDE SEQUENCE [LARGE SCALE GENOMIC DNA]</scope>
    <source>
        <strain evidence="2 3">NYU-BL-A3</strain>
    </source>
</reference>
<dbReference type="Pfam" id="PF03780">
    <property type="entry name" value="Asp23"/>
    <property type="match status" value="1"/>
</dbReference>
<comment type="caution">
    <text evidence="2">The sequence shown here is derived from an EMBL/GenBank/DDBJ whole genome shotgun (WGS) entry which is preliminary data.</text>
</comment>
<name>A0A1U7NI67_9FIRM</name>
<dbReference type="EMBL" id="MPJW01000070">
    <property type="protein sequence ID" value="OLU41959.1"/>
    <property type="molecule type" value="Genomic_DNA"/>
</dbReference>
<dbReference type="AlphaFoldDB" id="A0A1U7NI67"/>
<evidence type="ECO:0000313" key="2">
    <source>
        <dbReference type="EMBL" id="OLU41959.1"/>
    </source>
</evidence>
<proteinExistence type="inferred from homology"/>
<organism evidence="2 3">
    <name type="scientific">Ileibacterium valens</name>
    <dbReference type="NCBI Taxonomy" id="1862668"/>
    <lineage>
        <taxon>Bacteria</taxon>
        <taxon>Bacillati</taxon>
        <taxon>Bacillota</taxon>
        <taxon>Erysipelotrichia</taxon>
        <taxon>Erysipelotrichales</taxon>
        <taxon>Erysipelotrichaceae</taxon>
        <taxon>Ileibacterium</taxon>
    </lineage>
</organism>
<gene>
    <name evidence="2" type="ORF">BO222_02415</name>
</gene>
<dbReference type="GeneID" id="82202091"/>
<accession>A0A1U7NI67</accession>
<keyword evidence="3" id="KW-1185">Reference proteome</keyword>
<evidence type="ECO:0000313" key="3">
    <source>
        <dbReference type="Proteomes" id="UP000186341"/>
    </source>
</evidence>
<evidence type="ECO:0000256" key="1">
    <source>
        <dbReference type="ARBA" id="ARBA00005721"/>
    </source>
</evidence>
<comment type="similarity">
    <text evidence="1">Belongs to the asp23 family.</text>
</comment>
<evidence type="ECO:0008006" key="4">
    <source>
        <dbReference type="Google" id="ProtNLM"/>
    </source>
</evidence>
<dbReference type="OrthoDB" id="1768319at2"/>
<dbReference type="RefSeq" id="WP_075818065.1">
    <property type="nucleotide sequence ID" value="NZ_CAJUTZ010000004.1"/>
</dbReference>
<protein>
    <recommendedName>
        <fullName evidence="4">Asp23/Gls24 family envelope stress response protein</fullName>
    </recommendedName>
</protein>
<sequence length="109" mass="12393">MLNENNAMMVPDQYGQIVYNRSVFSAIARNVVEETEKVEVAETSKLFSSSHITRIEDGKLYISIPVRIAYNANVSDVCTGLQSRIFETISYMTDYKPEDIEIQVVGFIF</sequence>
<dbReference type="Proteomes" id="UP000186341">
    <property type="component" value="Unassembled WGS sequence"/>
</dbReference>
<dbReference type="InterPro" id="IPR005531">
    <property type="entry name" value="Asp23"/>
</dbReference>